<organism evidence="9 10">
    <name type="scientific">Eiseniibacteriota bacterium</name>
    <dbReference type="NCBI Taxonomy" id="2212470"/>
    <lineage>
        <taxon>Bacteria</taxon>
        <taxon>Candidatus Eiseniibacteriota</taxon>
    </lineage>
</organism>
<proteinExistence type="predicted"/>
<dbReference type="Pfam" id="PF06808">
    <property type="entry name" value="DctM"/>
    <property type="match status" value="1"/>
</dbReference>
<keyword evidence="3" id="KW-0997">Cell inner membrane</keyword>
<dbReference type="GO" id="GO:0022857">
    <property type="term" value="F:transmembrane transporter activity"/>
    <property type="evidence" value="ECO:0007669"/>
    <property type="project" value="TreeGrafter"/>
</dbReference>
<evidence type="ECO:0000259" key="8">
    <source>
        <dbReference type="Pfam" id="PF06808"/>
    </source>
</evidence>
<evidence type="ECO:0000256" key="7">
    <source>
        <dbReference type="SAM" id="Phobius"/>
    </source>
</evidence>
<feature type="transmembrane region" description="Helical" evidence="7">
    <location>
        <begin position="88"/>
        <end position="107"/>
    </location>
</feature>
<dbReference type="NCBIfam" id="TIGR00786">
    <property type="entry name" value="dctM"/>
    <property type="match status" value="1"/>
</dbReference>
<keyword evidence="4 7" id="KW-0812">Transmembrane</keyword>
<accession>A0A956LWF1</accession>
<feature type="transmembrane region" description="Helical" evidence="7">
    <location>
        <begin position="225"/>
        <end position="251"/>
    </location>
</feature>
<feature type="transmembrane region" description="Helical" evidence="7">
    <location>
        <begin position="145"/>
        <end position="169"/>
    </location>
</feature>
<keyword evidence="5 7" id="KW-1133">Transmembrane helix</keyword>
<dbReference type="PANTHER" id="PTHR33362">
    <property type="entry name" value="SIALIC ACID TRAP TRANSPORTER PERMEASE PROTEIN SIAT-RELATED"/>
    <property type="match status" value="1"/>
</dbReference>
<reference evidence="9" key="1">
    <citation type="submission" date="2020-04" db="EMBL/GenBank/DDBJ databases">
        <authorList>
            <person name="Zhang T."/>
        </authorList>
    </citation>
    <scope>NUCLEOTIDE SEQUENCE</scope>
    <source>
        <strain evidence="9">HKST-UBA01</strain>
    </source>
</reference>
<dbReference type="InterPro" id="IPR004681">
    <property type="entry name" value="TRAP_DctM"/>
</dbReference>
<evidence type="ECO:0000313" key="10">
    <source>
        <dbReference type="Proteomes" id="UP000697710"/>
    </source>
</evidence>
<evidence type="ECO:0000256" key="6">
    <source>
        <dbReference type="ARBA" id="ARBA00023136"/>
    </source>
</evidence>
<name>A0A956LWF1_UNCEI</name>
<dbReference type="Proteomes" id="UP000697710">
    <property type="component" value="Unassembled WGS sequence"/>
</dbReference>
<comment type="subcellular location">
    <subcellularLocation>
        <location evidence="1">Cell inner membrane</location>
        <topology evidence="1">Multi-pass membrane protein</topology>
    </subcellularLocation>
</comment>
<dbReference type="InterPro" id="IPR010656">
    <property type="entry name" value="DctM"/>
</dbReference>
<feature type="transmembrane region" description="Helical" evidence="7">
    <location>
        <begin position="257"/>
        <end position="275"/>
    </location>
</feature>
<evidence type="ECO:0000313" key="9">
    <source>
        <dbReference type="EMBL" id="MCA9726754.1"/>
    </source>
</evidence>
<feature type="transmembrane region" description="Helical" evidence="7">
    <location>
        <begin position="113"/>
        <end position="133"/>
    </location>
</feature>
<feature type="transmembrane region" description="Helical" evidence="7">
    <location>
        <begin position="32"/>
        <end position="51"/>
    </location>
</feature>
<reference evidence="9" key="2">
    <citation type="journal article" date="2021" name="Microbiome">
        <title>Successional dynamics and alternative stable states in a saline activated sludge microbial community over 9 years.</title>
        <authorList>
            <person name="Wang Y."/>
            <person name="Ye J."/>
            <person name="Ju F."/>
            <person name="Liu L."/>
            <person name="Boyd J.A."/>
            <person name="Deng Y."/>
            <person name="Parks D.H."/>
            <person name="Jiang X."/>
            <person name="Yin X."/>
            <person name="Woodcroft B.J."/>
            <person name="Tyson G.W."/>
            <person name="Hugenholtz P."/>
            <person name="Polz M.F."/>
            <person name="Zhang T."/>
        </authorList>
    </citation>
    <scope>NUCLEOTIDE SEQUENCE</scope>
    <source>
        <strain evidence="9">HKST-UBA01</strain>
    </source>
</reference>
<evidence type="ECO:0000256" key="1">
    <source>
        <dbReference type="ARBA" id="ARBA00004429"/>
    </source>
</evidence>
<protein>
    <submittedName>
        <fullName evidence="9">TRAP transporter large permease subunit</fullName>
    </submittedName>
</protein>
<evidence type="ECO:0000256" key="3">
    <source>
        <dbReference type="ARBA" id="ARBA00022519"/>
    </source>
</evidence>
<evidence type="ECO:0000256" key="2">
    <source>
        <dbReference type="ARBA" id="ARBA00022475"/>
    </source>
</evidence>
<gene>
    <name evidence="9" type="ORF">KC729_03660</name>
</gene>
<feature type="transmembrane region" description="Helical" evidence="7">
    <location>
        <begin position="6"/>
        <end position="25"/>
    </location>
</feature>
<dbReference type="PANTHER" id="PTHR33362:SF7">
    <property type="entry name" value="SLL1103 PROTEIN"/>
    <property type="match status" value="1"/>
</dbReference>
<feature type="transmembrane region" description="Helical" evidence="7">
    <location>
        <begin position="57"/>
        <end position="76"/>
    </location>
</feature>
<keyword evidence="6 7" id="KW-0472">Membrane</keyword>
<evidence type="ECO:0000256" key="4">
    <source>
        <dbReference type="ARBA" id="ARBA00022692"/>
    </source>
</evidence>
<comment type="caution">
    <text evidence="9">The sequence shown here is derived from an EMBL/GenBank/DDBJ whole genome shotgun (WGS) entry which is preliminary data.</text>
</comment>
<dbReference type="EMBL" id="JAGQHR010000063">
    <property type="protein sequence ID" value="MCA9726754.1"/>
    <property type="molecule type" value="Genomic_DNA"/>
</dbReference>
<feature type="transmembrane region" description="Helical" evidence="7">
    <location>
        <begin position="420"/>
        <end position="443"/>
    </location>
</feature>
<feature type="transmembrane region" description="Helical" evidence="7">
    <location>
        <begin position="328"/>
        <end position="361"/>
    </location>
</feature>
<dbReference type="GO" id="GO:0005886">
    <property type="term" value="C:plasma membrane"/>
    <property type="evidence" value="ECO:0007669"/>
    <property type="project" value="UniProtKB-SubCell"/>
</dbReference>
<keyword evidence="2" id="KW-1003">Cell membrane</keyword>
<dbReference type="PIRSF" id="PIRSF006066">
    <property type="entry name" value="HI0050"/>
    <property type="match status" value="1"/>
</dbReference>
<evidence type="ECO:0000256" key="5">
    <source>
        <dbReference type="ARBA" id="ARBA00022989"/>
    </source>
</evidence>
<feature type="domain" description="TRAP C4-dicarboxylate transport system permease DctM subunit" evidence="8">
    <location>
        <begin position="11"/>
        <end position="437"/>
    </location>
</feature>
<feature type="transmembrane region" description="Helical" evidence="7">
    <location>
        <begin position="287"/>
        <end position="308"/>
    </location>
</feature>
<feature type="transmembrane region" description="Helical" evidence="7">
    <location>
        <begin position="373"/>
        <end position="400"/>
    </location>
</feature>
<dbReference type="AlphaFoldDB" id="A0A956LWF1"/>
<sequence>MNGEWLAPAMFVVALVLIFTGYPVAFSLGGTALLFSLIGIESGAFAWPLLFAMPERIFGIMSNYVLLAVPFFVFMGTMLERCRLAEDLLRTIGMLFGPIRGGLALAVVFVGALLAAATGVVGASVVAMGMISLPVMLRYGYAKPLAAGVITASGTLGQIIPPSVVLVVLADQLGVPVGSLFVGSFVPGVMLALLYGAFVILVAIVRPHLAPPLPAAERDLAPILLLRQVLLVMLPPLALILVVLGSIFAGIATPTEAGALGAVGATVLAALHRRLSWTAMRQAAQETTKLTAMVMVLLVGSTYFSLVFRGLSGDIWIEHLLTHLPGGTLGFLLVSNLVIFLLGFFIDFFEIAFIILPLLVPAARALGIEGEEMVWFGVMIAMNLQTSFLTPPFGFALFYLRGVAPPEMKTTDLYRGVIPFIVIQLIGLTLICLFPGLVSGVSFGTGR</sequence>
<feature type="transmembrane region" description="Helical" evidence="7">
    <location>
        <begin position="181"/>
        <end position="205"/>
    </location>
</feature>